<dbReference type="Gene3D" id="1.20.1250.20">
    <property type="entry name" value="MFS general substrate transporter like domains"/>
    <property type="match status" value="2"/>
</dbReference>
<feature type="transmembrane region" description="Helical" evidence="8">
    <location>
        <begin position="106"/>
        <end position="124"/>
    </location>
</feature>
<dbReference type="PANTHER" id="PTHR23522">
    <property type="entry name" value="BLL5896 PROTEIN"/>
    <property type="match status" value="1"/>
</dbReference>
<dbReference type="InterPro" id="IPR024989">
    <property type="entry name" value="MFS_assoc_dom"/>
</dbReference>
<evidence type="ECO:0000256" key="5">
    <source>
        <dbReference type="ARBA" id="ARBA00022692"/>
    </source>
</evidence>
<feature type="domain" description="Major facilitator superfamily associated" evidence="9">
    <location>
        <begin position="16"/>
        <end position="371"/>
    </location>
</feature>
<evidence type="ECO:0000313" key="10">
    <source>
        <dbReference type="EMBL" id="MCA6063294.1"/>
    </source>
</evidence>
<dbReference type="InterPro" id="IPR036259">
    <property type="entry name" value="MFS_trans_sf"/>
</dbReference>
<gene>
    <name evidence="10" type="ORF">I9W95_06705</name>
</gene>
<dbReference type="RefSeq" id="WP_225673158.1">
    <property type="nucleotide sequence ID" value="NZ_JAEDAH010000032.1"/>
</dbReference>
<evidence type="ECO:0000256" key="1">
    <source>
        <dbReference type="ARBA" id="ARBA00004429"/>
    </source>
</evidence>
<dbReference type="Proteomes" id="UP000714380">
    <property type="component" value="Unassembled WGS sequence"/>
</dbReference>
<feature type="transmembrane region" description="Helical" evidence="8">
    <location>
        <begin position="51"/>
        <end position="70"/>
    </location>
</feature>
<comment type="caution">
    <text evidence="10">The sequence shown here is derived from an EMBL/GenBank/DDBJ whole genome shotgun (WGS) entry which is preliminary data.</text>
</comment>
<dbReference type="SUPFAM" id="SSF103473">
    <property type="entry name" value="MFS general substrate transporter"/>
    <property type="match status" value="1"/>
</dbReference>
<dbReference type="InterPro" id="IPR026032">
    <property type="entry name" value="HcaT-like"/>
</dbReference>
<dbReference type="NCBIfam" id="NF037955">
    <property type="entry name" value="mfs"/>
    <property type="match status" value="1"/>
</dbReference>
<sequence length="395" mass="44407">MNQPLENRTLNPAVPYKRLSLFYLLYFSLLGCIAPFWGLYLQHKSFSAEDIGLLMASFGLVRILAPNLWAAMGHRFTSPLHMVRLAGVLTLGCFSLIFVADSIVSMAVVMVSYGFFWAAMLPQYEAITMQALKNRIEEYSRIRLWGSLGFILIVLVAGALLDVVSISYLPWLMLLLMLCIVINSWAIRSGSFRFREQPSDSNSFLRRVVRKPVMAFLIMSILLQISHGPFYTFFSIFLEENQYSGTEIGLLWSAGVAAEVILFWQFKRVLNWFSWADWCLVSFALTVVRWTLVALYPQSSVLMFVAQSMHALSFGAMHIIAMQYVQYFFPGRLHGQGQALYSSIGFGLGTAIGAYCSGLLWNTVGHANVFLLAAVAALAGFGVVWFGLRPEIPER</sequence>
<feature type="transmembrane region" description="Helical" evidence="8">
    <location>
        <begin position="367"/>
        <end position="388"/>
    </location>
</feature>
<dbReference type="EMBL" id="JAEDAH010000032">
    <property type="protein sequence ID" value="MCA6063294.1"/>
    <property type="molecule type" value="Genomic_DNA"/>
</dbReference>
<evidence type="ECO:0000256" key="6">
    <source>
        <dbReference type="ARBA" id="ARBA00022989"/>
    </source>
</evidence>
<keyword evidence="5 8" id="KW-0812">Transmembrane</keyword>
<feature type="transmembrane region" description="Helical" evidence="8">
    <location>
        <begin position="21"/>
        <end position="39"/>
    </location>
</feature>
<keyword evidence="6 8" id="KW-1133">Transmembrane helix</keyword>
<evidence type="ECO:0000256" key="4">
    <source>
        <dbReference type="ARBA" id="ARBA00022519"/>
    </source>
</evidence>
<evidence type="ECO:0000313" key="11">
    <source>
        <dbReference type="Proteomes" id="UP000714380"/>
    </source>
</evidence>
<dbReference type="PANTHER" id="PTHR23522:SF10">
    <property type="entry name" value="3-PHENYLPROPIONIC ACID TRANSPORTER-RELATED"/>
    <property type="match status" value="1"/>
</dbReference>
<name>A0ABS7ZNU9_9GAMM</name>
<evidence type="ECO:0000256" key="8">
    <source>
        <dbReference type="SAM" id="Phobius"/>
    </source>
</evidence>
<comment type="subcellular location">
    <subcellularLocation>
        <location evidence="1">Cell inner membrane</location>
        <topology evidence="1">Multi-pass membrane protein</topology>
    </subcellularLocation>
</comment>
<keyword evidence="3" id="KW-1003">Cell membrane</keyword>
<feature type="transmembrane region" description="Helical" evidence="8">
    <location>
        <begin position="308"/>
        <end position="327"/>
    </location>
</feature>
<feature type="transmembrane region" description="Helical" evidence="8">
    <location>
        <begin position="82"/>
        <end position="100"/>
    </location>
</feature>
<keyword evidence="7 8" id="KW-0472">Membrane</keyword>
<keyword evidence="2" id="KW-0813">Transport</keyword>
<evidence type="ECO:0000256" key="2">
    <source>
        <dbReference type="ARBA" id="ARBA00022448"/>
    </source>
</evidence>
<feature type="transmembrane region" description="Helical" evidence="8">
    <location>
        <begin position="213"/>
        <end position="237"/>
    </location>
</feature>
<feature type="transmembrane region" description="Helical" evidence="8">
    <location>
        <begin position="249"/>
        <end position="266"/>
    </location>
</feature>
<dbReference type="PIRSF" id="PIRSF004925">
    <property type="entry name" value="HcaT"/>
    <property type="match status" value="1"/>
</dbReference>
<feature type="transmembrane region" description="Helical" evidence="8">
    <location>
        <begin position="144"/>
        <end position="161"/>
    </location>
</feature>
<reference evidence="10 11" key="1">
    <citation type="submission" date="2020-12" db="EMBL/GenBank/DDBJ databases">
        <title>Novel Thalassolituus-related marine hydrocarbonoclastic bacteria mediated algae-derived hydrocarbons mineralization in twilight zone of the northern South China Sea.</title>
        <authorList>
            <person name="Dong C."/>
        </authorList>
    </citation>
    <scope>NUCLEOTIDE SEQUENCE [LARGE SCALE GENOMIC DNA]</scope>
    <source>
        <strain evidence="10 11">IMCC1826</strain>
    </source>
</reference>
<organism evidence="10 11">
    <name type="scientific">Thalassolituus marinus</name>
    <dbReference type="NCBI Taxonomy" id="671053"/>
    <lineage>
        <taxon>Bacteria</taxon>
        <taxon>Pseudomonadati</taxon>
        <taxon>Pseudomonadota</taxon>
        <taxon>Gammaproteobacteria</taxon>
        <taxon>Oceanospirillales</taxon>
        <taxon>Oceanospirillaceae</taxon>
        <taxon>Thalassolituus</taxon>
    </lineage>
</organism>
<evidence type="ECO:0000259" key="9">
    <source>
        <dbReference type="Pfam" id="PF12832"/>
    </source>
</evidence>
<proteinExistence type="predicted"/>
<evidence type="ECO:0000256" key="7">
    <source>
        <dbReference type="ARBA" id="ARBA00023136"/>
    </source>
</evidence>
<feature type="transmembrane region" description="Helical" evidence="8">
    <location>
        <begin position="278"/>
        <end position="296"/>
    </location>
</feature>
<dbReference type="Pfam" id="PF12832">
    <property type="entry name" value="MFS_1_like"/>
    <property type="match status" value="1"/>
</dbReference>
<keyword evidence="4" id="KW-0997">Cell inner membrane</keyword>
<feature type="transmembrane region" description="Helical" evidence="8">
    <location>
        <begin position="167"/>
        <end position="187"/>
    </location>
</feature>
<accession>A0ABS7ZNU9</accession>
<feature type="transmembrane region" description="Helical" evidence="8">
    <location>
        <begin position="339"/>
        <end position="361"/>
    </location>
</feature>
<keyword evidence="11" id="KW-1185">Reference proteome</keyword>
<evidence type="ECO:0000256" key="3">
    <source>
        <dbReference type="ARBA" id="ARBA00022475"/>
    </source>
</evidence>
<protein>
    <submittedName>
        <fullName evidence="10">MFS transporter</fullName>
    </submittedName>
</protein>